<feature type="compositionally biased region" description="Basic and acidic residues" evidence="1">
    <location>
        <begin position="225"/>
        <end position="235"/>
    </location>
</feature>
<dbReference type="InParanoid" id="G0MVU6"/>
<feature type="compositionally biased region" description="Low complexity" evidence="1">
    <location>
        <begin position="209"/>
        <end position="224"/>
    </location>
</feature>
<dbReference type="EMBL" id="GL379815">
    <property type="protein sequence ID" value="EGT45249.1"/>
    <property type="molecule type" value="Genomic_DNA"/>
</dbReference>
<feature type="compositionally biased region" description="Basic and acidic residues" evidence="1">
    <location>
        <begin position="246"/>
        <end position="256"/>
    </location>
</feature>
<proteinExistence type="predicted"/>
<organism evidence="3">
    <name type="scientific">Caenorhabditis brenneri</name>
    <name type="common">Nematode worm</name>
    <dbReference type="NCBI Taxonomy" id="135651"/>
    <lineage>
        <taxon>Eukaryota</taxon>
        <taxon>Metazoa</taxon>
        <taxon>Ecdysozoa</taxon>
        <taxon>Nematoda</taxon>
        <taxon>Chromadorea</taxon>
        <taxon>Rhabditida</taxon>
        <taxon>Rhabditina</taxon>
        <taxon>Rhabditomorpha</taxon>
        <taxon>Rhabditoidea</taxon>
        <taxon>Rhabditidae</taxon>
        <taxon>Peloderinae</taxon>
        <taxon>Caenorhabditis</taxon>
    </lineage>
</organism>
<gene>
    <name evidence="2" type="ORF">CAEBREN_25525</name>
</gene>
<feature type="region of interest" description="Disordered" evidence="1">
    <location>
        <begin position="202"/>
        <end position="271"/>
    </location>
</feature>
<dbReference type="Proteomes" id="UP000008068">
    <property type="component" value="Unassembled WGS sequence"/>
</dbReference>
<sequence length="294" mass="32934">MLLVPSLCDDPPKPDLGSPEEFLKELNEYRAKFAREHRIPNMYKLTWNESLVQVLKSLDLKKTYVGERDIYEYLSSSDSSWDGVGKHWRITDELMSFSAAIVAIDEAVHTKFVLNRHPERLTQTRGKQEEPITAKEMIHPLQTSIGCMEKERKESYAKFKLVACLLGNMGQWPSDWKLDVNSKIPGSECMNGYVNDDGLCVVPPPTTTPGPTTTTTPEATTTPKTTEKTTPKEAETVPATPMKPEASVEKKEKEGASSEENASLEPGQEALESSVTTRIYSYGPWIFMIICLLS</sequence>
<evidence type="ECO:0000313" key="2">
    <source>
        <dbReference type="EMBL" id="EGT45249.1"/>
    </source>
</evidence>
<protein>
    <submittedName>
        <fullName evidence="2">Uncharacterized protein</fullName>
    </submittedName>
</protein>
<accession>G0MVU6</accession>
<reference evidence="3" key="1">
    <citation type="submission" date="2011-07" db="EMBL/GenBank/DDBJ databases">
        <authorList>
            <consortium name="Caenorhabditis brenneri Sequencing and Analysis Consortium"/>
            <person name="Wilson R.K."/>
        </authorList>
    </citation>
    <scope>NUCLEOTIDE SEQUENCE [LARGE SCALE GENOMIC DNA]</scope>
    <source>
        <strain evidence="3">PB2801</strain>
    </source>
</reference>
<dbReference type="InterPro" id="IPR035940">
    <property type="entry name" value="CAP_sf"/>
</dbReference>
<evidence type="ECO:0000313" key="3">
    <source>
        <dbReference type="Proteomes" id="UP000008068"/>
    </source>
</evidence>
<name>G0MVU6_CAEBE</name>
<dbReference type="OrthoDB" id="5909571at2759"/>
<evidence type="ECO:0000256" key="1">
    <source>
        <dbReference type="SAM" id="MobiDB-lite"/>
    </source>
</evidence>
<dbReference type="Gene3D" id="3.40.33.10">
    <property type="entry name" value="CAP"/>
    <property type="match status" value="1"/>
</dbReference>
<keyword evidence="3" id="KW-1185">Reference proteome</keyword>
<dbReference type="AlphaFoldDB" id="G0MVU6"/>
<dbReference type="HOGENOM" id="CLU_799799_0_0_1"/>